<keyword evidence="2" id="KW-1185">Reference proteome</keyword>
<dbReference type="STRING" id="1552.A7L45_13800"/>
<evidence type="ECO:0000313" key="1">
    <source>
        <dbReference type="EMBL" id="APC41071.1"/>
    </source>
</evidence>
<evidence type="ECO:0000313" key="2">
    <source>
        <dbReference type="Proteomes" id="UP000182569"/>
    </source>
</evidence>
<gene>
    <name evidence="1" type="ORF">A7L45_13800</name>
</gene>
<dbReference type="EMBL" id="CP015756">
    <property type="protein sequence ID" value="APC41071.1"/>
    <property type="molecule type" value="Genomic_DNA"/>
</dbReference>
<organism evidence="1 2">
    <name type="scientific">Clostridium estertheticum subsp. estertheticum</name>
    <dbReference type="NCBI Taxonomy" id="1552"/>
    <lineage>
        <taxon>Bacteria</taxon>
        <taxon>Bacillati</taxon>
        <taxon>Bacillota</taxon>
        <taxon>Clostridia</taxon>
        <taxon>Eubacteriales</taxon>
        <taxon>Clostridiaceae</taxon>
        <taxon>Clostridium</taxon>
    </lineage>
</organism>
<dbReference type="Proteomes" id="UP000182569">
    <property type="component" value="Chromosome"/>
</dbReference>
<proteinExistence type="predicted"/>
<dbReference type="AlphaFoldDB" id="A0A1J0GIG2"/>
<protein>
    <submittedName>
        <fullName evidence="1">Uncharacterized protein</fullName>
    </submittedName>
</protein>
<name>A0A1J0GIG2_9CLOT</name>
<sequence length="68" mass="7352">MKIEEAKVLVLDTAVTVIDPNTNTEVSAIVKGMYEDKDGVITVTALYQTPATNQFQLKDVNPEAVATV</sequence>
<dbReference type="KEGG" id="ceu:A7L45_13800"/>
<accession>A0A1J0GIG2</accession>
<reference evidence="2" key="1">
    <citation type="journal article" date="2016" name="Front. Microbiol.">
        <title>Complete Genome Sequence of Clostridium estertheticum DSM 8809, a Microbe Identified in Spoiled Vacuum Packed Beef.</title>
        <authorList>
            <person name="Yu Z."/>
            <person name="Gunn L."/>
            <person name="Brennan E."/>
            <person name="Reid R."/>
            <person name="Wall P.G."/>
            <person name="Gaora O.P."/>
            <person name="Hurley D."/>
            <person name="Bolton D."/>
            <person name="Fanning S."/>
        </authorList>
    </citation>
    <scope>NUCLEOTIDE SEQUENCE [LARGE SCALE GENOMIC DNA]</scope>
    <source>
        <strain evidence="2">DSM 8809</strain>
    </source>
</reference>